<dbReference type="Proteomes" id="UP001221150">
    <property type="component" value="Unassembled WGS sequence"/>
</dbReference>
<dbReference type="EMBL" id="JARJBB010000007">
    <property type="protein sequence ID" value="MDF3300128.1"/>
    <property type="molecule type" value="Genomic_DNA"/>
</dbReference>
<sequence>MYTIEQAERIAADYLRQISADWDNEVALFGDDECRAKKGDFFYFAFQSAKYIATDDDKYFLYGPCQIAVHSVTGECRLLSVQESLAVDPFNAR</sequence>
<dbReference type="RefSeq" id="WP_276109680.1">
    <property type="nucleotide sequence ID" value="NZ_JARJBB010000007.1"/>
</dbReference>
<protein>
    <recommendedName>
        <fullName evidence="3">Immunity protein 35 domain-containing protein</fullName>
    </recommendedName>
</protein>
<organism evidence="1 2">
    <name type="scientific">Streptomyces tropicalis</name>
    <dbReference type="NCBI Taxonomy" id="3034234"/>
    <lineage>
        <taxon>Bacteria</taxon>
        <taxon>Bacillati</taxon>
        <taxon>Actinomycetota</taxon>
        <taxon>Actinomycetes</taxon>
        <taxon>Kitasatosporales</taxon>
        <taxon>Streptomycetaceae</taxon>
        <taxon>Streptomyces</taxon>
    </lineage>
</organism>
<evidence type="ECO:0008006" key="3">
    <source>
        <dbReference type="Google" id="ProtNLM"/>
    </source>
</evidence>
<keyword evidence="2" id="KW-1185">Reference proteome</keyword>
<name>A0ABT6A661_9ACTN</name>
<evidence type="ECO:0000313" key="2">
    <source>
        <dbReference type="Proteomes" id="UP001221150"/>
    </source>
</evidence>
<reference evidence="1 2" key="1">
    <citation type="submission" date="2023-03" db="EMBL/GenBank/DDBJ databases">
        <title>Draft genome sequence of Streptomyces sp. K1PA1 isolated from peat swamp forest in Thailand.</title>
        <authorList>
            <person name="Klaysubun C."/>
            <person name="Duangmal K."/>
        </authorList>
    </citation>
    <scope>NUCLEOTIDE SEQUENCE [LARGE SCALE GENOMIC DNA]</scope>
    <source>
        <strain evidence="1 2">K1PA1</strain>
    </source>
</reference>
<comment type="caution">
    <text evidence="1">The sequence shown here is derived from an EMBL/GenBank/DDBJ whole genome shotgun (WGS) entry which is preliminary data.</text>
</comment>
<evidence type="ECO:0000313" key="1">
    <source>
        <dbReference type="EMBL" id="MDF3300128.1"/>
    </source>
</evidence>
<proteinExistence type="predicted"/>
<gene>
    <name evidence="1" type="ORF">P3H78_16135</name>
</gene>
<accession>A0ABT6A661</accession>